<reference evidence="1" key="1">
    <citation type="submission" date="2019-11" db="EMBL/GenBank/DDBJ databases">
        <title>Nori genome reveals adaptations in red seaweeds to the harsh intertidal environment.</title>
        <authorList>
            <person name="Wang D."/>
            <person name="Mao Y."/>
        </authorList>
    </citation>
    <scope>NUCLEOTIDE SEQUENCE</scope>
    <source>
        <tissue evidence="1">Gametophyte</tissue>
    </source>
</reference>
<evidence type="ECO:0000313" key="2">
    <source>
        <dbReference type="Proteomes" id="UP000798662"/>
    </source>
</evidence>
<sequence>MCAFFAWTNCTATAAEDEVGHREVAGDSSQTPPRGSTGRIAEPMRAEDINMLSDALYKKMKPDVVQLVVGLLEPFVGRLDATLRGPGRSTAARPSGGSSASGVDDGAGPAAGIGNAASSNEAKVRPVVREELDAYEERRQRAVVEQQEKLVKSTTDAVEAGMSKFFEEKPVELMTDEEIQKAALASLPTKSIQQHHGPVLNECIKMLMEDDRYKGDDLTASFPLSSPLYETLVNEAFSKIVLGIVQRVYRANGELPQEKQPHIFKGKDHIVPNAMDRVDRAVVNFTRNCLRDLRCKTRRSAVRMYLYYFLNNEGSVKLLFPDAQKPAVADGAGADYFAVEMELLASCSGLLPVGDIPAPRHDSDAPAGFPLAGVHKVVRTRTLYQIASTILAKLVREPYTFDPEVVFSIADTLHGVLVDPNTSWTEMQLKDAVEINETGIWALLLPSKEVRKDASRFVQALTDKEKNVILAKQREDSRAARTPAGGAAGESGVTPASD</sequence>
<protein>
    <submittedName>
        <fullName evidence="1">Uncharacterized protein</fullName>
    </submittedName>
</protein>
<comment type="caution">
    <text evidence="1">The sequence shown here is derived from an EMBL/GenBank/DDBJ whole genome shotgun (WGS) entry which is preliminary data.</text>
</comment>
<keyword evidence="2" id="KW-1185">Reference proteome</keyword>
<dbReference type="Proteomes" id="UP000798662">
    <property type="component" value="Chromosome 2"/>
</dbReference>
<organism evidence="1 2">
    <name type="scientific">Pyropia yezoensis</name>
    <name type="common">Susabi-nori</name>
    <name type="synonym">Porphyra yezoensis</name>
    <dbReference type="NCBI Taxonomy" id="2788"/>
    <lineage>
        <taxon>Eukaryota</taxon>
        <taxon>Rhodophyta</taxon>
        <taxon>Bangiophyceae</taxon>
        <taxon>Bangiales</taxon>
        <taxon>Bangiaceae</taxon>
        <taxon>Pyropia</taxon>
    </lineage>
</organism>
<name>A0ACC3C268_PYRYE</name>
<accession>A0ACC3C268</accession>
<proteinExistence type="predicted"/>
<dbReference type="EMBL" id="CM020619">
    <property type="protein sequence ID" value="KAK1864188.1"/>
    <property type="molecule type" value="Genomic_DNA"/>
</dbReference>
<evidence type="ECO:0000313" key="1">
    <source>
        <dbReference type="EMBL" id="KAK1864188.1"/>
    </source>
</evidence>
<gene>
    <name evidence="1" type="ORF">I4F81_006738</name>
</gene>